<keyword evidence="3" id="KW-0479">Metal-binding</keyword>
<feature type="chain" id="PRO_5044865565" description="Plant heme peroxidase family profile domain-containing protein" evidence="7">
    <location>
        <begin position="36"/>
        <end position="369"/>
    </location>
</feature>
<dbReference type="GO" id="GO:0004601">
    <property type="term" value="F:peroxidase activity"/>
    <property type="evidence" value="ECO:0007669"/>
    <property type="project" value="UniProtKB-KW"/>
</dbReference>
<keyword evidence="4" id="KW-0560">Oxidoreductase</keyword>
<dbReference type="Pfam" id="PF00141">
    <property type="entry name" value="peroxidase"/>
    <property type="match status" value="1"/>
</dbReference>
<evidence type="ECO:0000256" key="5">
    <source>
        <dbReference type="ARBA" id="ARBA00023004"/>
    </source>
</evidence>
<dbReference type="InterPro" id="IPR044831">
    <property type="entry name" value="Ccp1-like"/>
</dbReference>
<evidence type="ECO:0000313" key="9">
    <source>
        <dbReference type="EMBL" id="KAL3788224.1"/>
    </source>
</evidence>
<dbReference type="InterPro" id="IPR002016">
    <property type="entry name" value="Haem_peroxidase"/>
</dbReference>
<gene>
    <name evidence="9" type="ORF">HJC23_004691</name>
</gene>
<keyword evidence="1" id="KW-0575">Peroxidase</keyword>
<name>A0ABD3PKS0_9STRA</name>
<evidence type="ECO:0000256" key="7">
    <source>
        <dbReference type="SAM" id="SignalP"/>
    </source>
</evidence>
<reference evidence="9 10" key="1">
    <citation type="journal article" date="2020" name="G3 (Bethesda)">
        <title>Improved Reference Genome for Cyclotella cryptica CCMP332, a Model for Cell Wall Morphogenesis, Salinity Adaptation, and Lipid Production in Diatoms (Bacillariophyta).</title>
        <authorList>
            <person name="Roberts W.R."/>
            <person name="Downey K.M."/>
            <person name="Ruck E.C."/>
            <person name="Traller J.C."/>
            <person name="Alverson A.J."/>
        </authorList>
    </citation>
    <scope>NUCLEOTIDE SEQUENCE [LARGE SCALE GENOMIC DNA]</scope>
    <source>
        <strain evidence="9 10">CCMP332</strain>
    </source>
</reference>
<accession>A0ABD3PKS0</accession>
<evidence type="ECO:0000259" key="8">
    <source>
        <dbReference type="PROSITE" id="PS50873"/>
    </source>
</evidence>
<proteinExistence type="inferred from homology"/>
<dbReference type="PROSITE" id="PS50873">
    <property type="entry name" value="PEROXIDASE_4"/>
    <property type="match status" value="1"/>
</dbReference>
<evidence type="ECO:0000256" key="3">
    <source>
        <dbReference type="ARBA" id="ARBA00022723"/>
    </source>
</evidence>
<evidence type="ECO:0000256" key="2">
    <source>
        <dbReference type="ARBA" id="ARBA00022617"/>
    </source>
</evidence>
<evidence type="ECO:0000313" key="10">
    <source>
        <dbReference type="Proteomes" id="UP001516023"/>
    </source>
</evidence>
<dbReference type="AlphaFoldDB" id="A0ABD3PKS0"/>
<keyword evidence="10" id="KW-1185">Reference proteome</keyword>
<dbReference type="SUPFAM" id="SSF48113">
    <property type="entry name" value="Heme-dependent peroxidases"/>
    <property type="match status" value="1"/>
</dbReference>
<dbReference type="PRINTS" id="PR00458">
    <property type="entry name" value="PEROXIDASE"/>
</dbReference>
<sequence length="369" mass="41952">MTSTTLLIFQTLSAMKKSITLIVLSSLTFASSASACFDKATYYGIDKDVEAIASSLDNEDDLIHFYGGIVRMVAHDFMDYDRNSDTPMGSDGCIDWGHDANRGFWGSIWCDGCDLTKVYHEKYGHLSKADFWIASANAVIRNLSVDKSLDLVDTFLWGRRDADSCQGQGDRIPMGSGCREVQDVFLDAMGLTWRDSVALLGAHTIGKAHSEFSGHDGYWMPSGQEALVFDKQYYEELVMRPWRARNIGKEEEDFIASTEMTHQEPQMMLKTDLCFWFDTDNHYPCCTRTNRWMDGQNWCDWEEKLSDLKCTRYDSDSSRMEAVESVVEFLGGRRPNENNDPFYQAFSTAWFKATTNGHGDLKALRGECW</sequence>
<evidence type="ECO:0000256" key="4">
    <source>
        <dbReference type="ARBA" id="ARBA00023002"/>
    </source>
</evidence>
<organism evidence="9 10">
    <name type="scientific">Cyclotella cryptica</name>
    <dbReference type="NCBI Taxonomy" id="29204"/>
    <lineage>
        <taxon>Eukaryota</taxon>
        <taxon>Sar</taxon>
        <taxon>Stramenopiles</taxon>
        <taxon>Ochrophyta</taxon>
        <taxon>Bacillariophyta</taxon>
        <taxon>Coscinodiscophyceae</taxon>
        <taxon>Thalassiosirophycidae</taxon>
        <taxon>Stephanodiscales</taxon>
        <taxon>Stephanodiscaceae</taxon>
        <taxon>Cyclotella</taxon>
    </lineage>
</organism>
<evidence type="ECO:0000256" key="1">
    <source>
        <dbReference type="ARBA" id="ARBA00022559"/>
    </source>
</evidence>
<keyword evidence="7" id="KW-0732">Signal</keyword>
<dbReference type="Proteomes" id="UP001516023">
    <property type="component" value="Unassembled WGS sequence"/>
</dbReference>
<feature type="domain" description="Plant heme peroxidase family profile" evidence="8">
    <location>
        <begin position="124"/>
        <end position="369"/>
    </location>
</feature>
<evidence type="ECO:0000256" key="6">
    <source>
        <dbReference type="RuleBase" id="RU004241"/>
    </source>
</evidence>
<keyword evidence="2" id="KW-0349">Heme</keyword>
<dbReference type="PANTHER" id="PTHR31356:SF36">
    <property type="entry name" value="L-ASCORBATE PEROXIDASE 3"/>
    <property type="match status" value="1"/>
</dbReference>
<keyword evidence="5" id="KW-0408">Iron</keyword>
<dbReference type="InterPro" id="IPR010255">
    <property type="entry name" value="Haem_peroxidase_sf"/>
</dbReference>
<dbReference type="EMBL" id="JABMIG020000160">
    <property type="protein sequence ID" value="KAL3788224.1"/>
    <property type="molecule type" value="Genomic_DNA"/>
</dbReference>
<comment type="caution">
    <text evidence="9">The sequence shown here is derived from an EMBL/GenBank/DDBJ whole genome shotgun (WGS) entry which is preliminary data.</text>
</comment>
<dbReference type="PANTHER" id="PTHR31356">
    <property type="entry name" value="THYLAKOID LUMENAL 29 KDA PROTEIN, CHLOROPLASTIC-RELATED"/>
    <property type="match status" value="1"/>
</dbReference>
<protein>
    <recommendedName>
        <fullName evidence="8">Plant heme peroxidase family profile domain-containing protein</fullName>
    </recommendedName>
</protein>
<dbReference type="Gene3D" id="1.10.520.10">
    <property type="match status" value="1"/>
</dbReference>
<feature type="signal peptide" evidence="7">
    <location>
        <begin position="1"/>
        <end position="35"/>
    </location>
</feature>
<dbReference type="GO" id="GO:0046872">
    <property type="term" value="F:metal ion binding"/>
    <property type="evidence" value="ECO:0007669"/>
    <property type="project" value="UniProtKB-KW"/>
</dbReference>
<comment type="similarity">
    <text evidence="6">Belongs to the peroxidase family.</text>
</comment>
<dbReference type="Gene3D" id="1.10.420.10">
    <property type="entry name" value="Peroxidase, domain 2"/>
    <property type="match status" value="1"/>
</dbReference>